<protein>
    <recommendedName>
        <fullName evidence="9">Innexin</fullName>
    </recommendedName>
</protein>
<dbReference type="OMA" id="WFIFYQI"/>
<evidence type="ECO:0000313" key="12">
    <source>
        <dbReference type="EnsemblMetazoa" id="CapteP148862"/>
    </source>
</evidence>
<dbReference type="PANTHER" id="PTHR11893:SF36">
    <property type="entry name" value="INNEXIN-5"/>
    <property type="match status" value="1"/>
</dbReference>
<comment type="similarity">
    <text evidence="9">Belongs to the pannexin family.</text>
</comment>
<dbReference type="EMBL" id="AMQN01017639">
    <property type="status" value="NOT_ANNOTATED_CDS"/>
    <property type="molecule type" value="Genomic_DNA"/>
</dbReference>
<keyword evidence="2 9" id="KW-0813">Transport</keyword>
<feature type="transmembrane region" description="Helical" evidence="9">
    <location>
        <begin position="97"/>
        <end position="116"/>
    </location>
</feature>
<dbReference type="STRING" id="283909.R7VJQ0"/>
<dbReference type="Proteomes" id="UP000014760">
    <property type="component" value="Unassembled WGS sequence"/>
</dbReference>
<evidence type="ECO:0000256" key="10">
    <source>
        <dbReference type="SAM" id="MobiDB-lite"/>
    </source>
</evidence>
<evidence type="ECO:0000256" key="9">
    <source>
        <dbReference type="RuleBase" id="RU010713"/>
    </source>
</evidence>
<dbReference type="GO" id="GO:0005886">
    <property type="term" value="C:plasma membrane"/>
    <property type="evidence" value="ECO:0007669"/>
    <property type="project" value="UniProtKB-SubCell"/>
</dbReference>
<dbReference type="PANTHER" id="PTHR11893">
    <property type="entry name" value="INNEXIN"/>
    <property type="match status" value="1"/>
</dbReference>
<dbReference type="PROSITE" id="PS51013">
    <property type="entry name" value="PANNEXIN"/>
    <property type="match status" value="1"/>
</dbReference>
<accession>R7VJQ0</accession>
<comment type="subcellular location">
    <subcellularLocation>
        <location evidence="1 9">Cell membrane</location>
        <topology evidence="1 9">Multi-pass membrane protein</topology>
    </subcellularLocation>
</comment>
<reference evidence="11 13" key="2">
    <citation type="journal article" date="2013" name="Nature">
        <title>Insights into bilaterian evolution from three spiralian genomes.</title>
        <authorList>
            <person name="Simakov O."/>
            <person name="Marletaz F."/>
            <person name="Cho S.J."/>
            <person name="Edsinger-Gonzales E."/>
            <person name="Havlak P."/>
            <person name="Hellsten U."/>
            <person name="Kuo D.H."/>
            <person name="Larsson T."/>
            <person name="Lv J."/>
            <person name="Arendt D."/>
            <person name="Savage R."/>
            <person name="Osoegawa K."/>
            <person name="de Jong P."/>
            <person name="Grimwood J."/>
            <person name="Chapman J.A."/>
            <person name="Shapiro H."/>
            <person name="Aerts A."/>
            <person name="Otillar R.P."/>
            <person name="Terry A.Y."/>
            <person name="Boore J.L."/>
            <person name="Grigoriev I.V."/>
            <person name="Lindberg D.R."/>
            <person name="Seaver E.C."/>
            <person name="Weisblat D.A."/>
            <person name="Putnam N.H."/>
            <person name="Rokhsar D.S."/>
        </authorList>
    </citation>
    <scope>NUCLEOTIDE SEQUENCE</scope>
    <source>
        <strain evidence="11 13">I ESC-2004</strain>
    </source>
</reference>
<evidence type="ECO:0000256" key="2">
    <source>
        <dbReference type="ARBA" id="ARBA00022448"/>
    </source>
</evidence>
<feature type="transmembrane region" description="Helical" evidence="9">
    <location>
        <begin position="29"/>
        <end position="48"/>
    </location>
</feature>
<evidence type="ECO:0000313" key="11">
    <source>
        <dbReference type="EMBL" id="ELU16110.1"/>
    </source>
</evidence>
<evidence type="ECO:0000256" key="4">
    <source>
        <dbReference type="ARBA" id="ARBA00022692"/>
    </source>
</evidence>
<dbReference type="GO" id="GO:0005921">
    <property type="term" value="C:gap junction"/>
    <property type="evidence" value="ECO:0007669"/>
    <property type="project" value="UniProtKB-UniRule"/>
</dbReference>
<gene>
    <name evidence="9" type="primary">inx</name>
    <name evidence="11" type="ORF">CAPTEDRAFT_148862</name>
</gene>
<dbReference type="PRINTS" id="PR01262">
    <property type="entry name" value="INNEXIN"/>
</dbReference>
<dbReference type="FunCoup" id="R7VJQ0">
    <property type="interactions" value="115"/>
</dbReference>
<dbReference type="OrthoDB" id="5867527at2759"/>
<feature type="transmembrane region" description="Helical" evidence="9">
    <location>
        <begin position="292"/>
        <end position="316"/>
    </location>
</feature>
<dbReference type="EMBL" id="KB293330">
    <property type="protein sequence ID" value="ELU16110.1"/>
    <property type="molecule type" value="Genomic_DNA"/>
</dbReference>
<name>R7VJQ0_CAPTE</name>
<keyword evidence="8 9" id="KW-0407">Ion channel</keyword>
<comment type="function">
    <text evidence="9">Structural component of the gap junctions.</text>
</comment>
<dbReference type="GO" id="GO:0034220">
    <property type="term" value="P:monoatomic ion transmembrane transport"/>
    <property type="evidence" value="ECO:0007669"/>
    <property type="project" value="UniProtKB-KW"/>
</dbReference>
<evidence type="ECO:0000256" key="5">
    <source>
        <dbReference type="ARBA" id="ARBA00022989"/>
    </source>
</evidence>
<evidence type="ECO:0000256" key="3">
    <source>
        <dbReference type="ARBA" id="ARBA00022475"/>
    </source>
</evidence>
<dbReference type="HOGENOM" id="CLU_035763_0_1_1"/>
<evidence type="ECO:0000256" key="8">
    <source>
        <dbReference type="ARBA" id="ARBA00023303"/>
    </source>
</evidence>
<keyword evidence="6 9" id="KW-0406">Ion transport</keyword>
<organism evidence="11">
    <name type="scientific">Capitella teleta</name>
    <name type="common">Polychaete worm</name>
    <dbReference type="NCBI Taxonomy" id="283909"/>
    <lineage>
        <taxon>Eukaryota</taxon>
        <taxon>Metazoa</taxon>
        <taxon>Spiralia</taxon>
        <taxon>Lophotrochozoa</taxon>
        <taxon>Annelida</taxon>
        <taxon>Polychaeta</taxon>
        <taxon>Sedentaria</taxon>
        <taxon>Scolecida</taxon>
        <taxon>Capitellidae</taxon>
        <taxon>Capitella</taxon>
    </lineage>
</organism>
<evidence type="ECO:0000256" key="7">
    <source>
        <dbReference type="ARBA" id="ARBA00023136"/>
    </source>
</evidence>
<keyword evidence="7 9" id="KW-0472">Membrane</keyword>
<keyword evidence="3" id="KW-1003">Cell membrane</keyword>
<evidence type="ECO:0000256" key="6">
    <source>
        <dbReference type="ARBA" id="ARBA00023065"/>
    </source>
</evidence>
<evidence type="ECO:0000256" key="1">
    <source>
        <dbReference type="ARBA" id="ARBA00004651"/>
    </source>
</evidence>
<sequence>MEKIVAAFTKTKTKTKRDDDFIDRLSHRYTCVILVAFAVVVSMTQFVGKPITCWAPKHFTGNHIKYTNSFCWIRNTYYLPWDEPIPRPHQEEERQYIIYYQWIPFILLIQAIFFYLPTVVWHGLNQKAGVDSDNILASAGTFQQSVAPEKRNTMLQLINNQINRFLGSRMDRVATWKLNLKNCMNLLFCGCCGKRMGSYLIILFVFSKMLFAANAIGQLFILNNVFQVSYNTFGVDFFNHLANVDDWWLTNPVFPRVTFCDFDVRRLGNTHRYTVQCVLPINLFVEKMYVFLWFWIVLVSILTCLSLATWIIRFLFHSDRLKFLENHLNQMHKLDDPGSKKLLKEFLDMYLRQDGAFILRLIAHNTNNITTTEIICSLWDFWLAKRKDDMPDLEEFEPDQKRPLSDPEYGDKF</sequence>
<keyword evidence="5 9" id="KW-1133">Transmembrane helix</keyword>
<dbReference type="AlphaFoldDB" id="R7VJQ0"/>
<keyword evidence="13" id="KW-1185">Reference proteome</keyword>
<reference evidence="13" key="1">
    <citation type="submission" date="2012-12" db="EMBL/GenBank/DDBJ databases">
        <authorList>
            <person name="Hellsten U."/>
            <person name="Grimwood J."/>
            <person name="Chapman J.A."/>
            <person name="Shapiro H."/>
            <person name="Aerts A."/>
            <person name="Otillar R.P."/>
            <person name="Terry A.Y."/>
            <person name="Boore J.L."/>
            <person name="Simakov O."/>
            <person name="Marletaz F."/>
            <person name="Cho S.-J."/>
            <person name="Edsinger-Gonzales E."/>
            <person name="Havlak P."/>
            <person name="Kuo D.-H."/>
            <person name="Larsson T."/>
            <person name="Lv J."/>
            <person name="Arendt D."/>
            <person name="Savage R."/>
            <person name="Osoegawa K."/>
            <person name="de Jong P."/>
            <person name="Lindberg D.R."/>
            <person name="Seaver E.C."/>
            <person name="Weisblat D.A."/>
            <person name="Putnam N.H."/>
            <person name="Grigoriev I.V."/>
            <person name="Rokhsar D.S."/>
        </authorList>
    </citation>
    <scope>NUCLEOTIDE SEQUENCE</scope>
    <source>
        <strain evidence="13">I ESC-2004</strain>
    </source>
</reference>
<feature type="compositionally biased region" description="Basic and acidic residues" evidence="10">
    <location>
        <begin position="398"/>
        <end position="413"/>
    </location>
</feature>
<dbReference type="Pfam" id="PF00876">
    <property type="entry name" value="Innexin"/>
    <property type="match status" value="1"/>
</dbReference>
<evidence type="ECO:0000313" key="13">
    <source>
        <dbReference type="Proteomes" id="UP000014760"/>
    </source>
</evidence>
<dbReference type="InterPro" id="IPR000990">
    <property type="entry name" value="Innexin"/>
</dbReference>
<reference evidence="12" key="3">
    <citation type="submission" date="2015-06" db="UniProtKB">
        <authorList>
            <consortium name="EnsemblMetazoa"/>
        </authorList>
    </citation>
    <scope>IDENTIFICATION</scope>
</reference>
<feature type="region of interest" description="Disordered" evidence="10">
    <location>
        <begin position="393"/>
        <end position="413"/>
    </location>
</feature>
<dbReference type="EnsemblMetazoa" id="CapteT148862">
    <property type="protein sequence ID" value="CapteP148862"/>
    <property type="gene ID" value="CapteG148862"/>
</dbReference>
<feature type="transmembrane region" description="Helical" evidence="9">
    <location>
        <begin position="199"/>
        <end position="221"/>
    </location>
</feature>
<proteinExistence type="inferred from homology"/>
<keyword evidence="4 9" id="KW-0812">Transmembrane</keyword>